<dbReference type="OrthoDB" id="439127at2759"/>
<protein>
    <submittedName>
        <fullName evidence="2">PDZ domain</fullName>
    </submittedName>
</protein>
<name>A0A2P6V6V6_9CHLO</name>
<evidence type="ECO:0000313" key="3">
    <source>
        <dbReference type="Proteomes" id="UP000239649"/>
    </source>
</evidence>
<accession>A0A2P6V6V6</accession>
<dbReference type="InterPro" id="IPR001478">
    <property type="entry name" value="PDZ"/>
</dbReference>
<reference evidence="2 3" key="1">
    <citation type="journal article" date="2018" name="Plant J.">
        <title>Genome sequences of Chlorella sorokiniana UTEX 1602 and Micractinium conductrix SAG 241.80: implications to maltose excretion by a green alga.</title>
        <authorList>
            <person name="Arriola M.B."/>
            <person name="Velmurugan N."/>
            <person name="Zhang Y."/>
            <person name="Plunkett M.H."/>
            <person name="Hondzo H."/>
            <person name="Barney B.M."/>
        </authorList>
    </citation>
    <scope>NUCLEOTIDE SEQUENCE [LARGE SCALE GENOMIC DNA]</scope>
    <source>
        <strain evidence="2 3">SAG 241.80</strain>
    </source>
</reference>
<keyword evidence="3" id="KW-1185">Reference proteome</keyword>
<comment type="caution">
    <text evidence="2">The sequence shown here is derived from an EMBL/GenBank/DDBJ whole genome shotgun (WGS) entry which is preliminary data.</text>
</comment>
<sequence length="181" mass="18830">MQCQRTISRSSVPAPGATVVGTVRPAAARLRRSFASTGSSGARRAARLTARAEVEQAAATASGDQSDGEVPPGCARYTVELPKPLGLVLEEGPGGRGVYVAEIAAEGNAARLAPQIGVGDELIATSGMVYTSEQEYGEITVRGGEQVVRLNVRNNDFKTVMAAIGSIKPPRTVVLDFQSCT</sequence>
<proteinExistence type="predicted"/>
<dbReference type="InterPro" id="IPR036034">
    <property type="entry name" value="PDZ_sf"/>
</dbReference>
<dbReference type="Proteomes" id="UP000239649">
    <property type="component" value="Unassembled WGS sequence"/>
</dbReference>
<dbReference type="EMBL" id="LHPF02000024">
    <property type="protein sequence ID" value="PSC69815.1"/>
    <property type="molecule type" value="Genomic_DNA"/>
</dbReference>
<gene>
    <name evidence="2" type="ORF">C2E20_6693</name>
</gene>
<organism evidence="2 3">
    <name type="scientific">Micractinium conductrix</name>
    <dbReference type="NCBI Taxonomy" id="554055"/>
    <lineage>
        <taxon>Eukaryota</taxon>
        <taxon>Viridiplantae</taxon>
        <taxon>Chlorophyta</taxon>
        <taxon>core chlorophytes</taxon>
        <taxon>Trebouxiophyceae</taxon>
        <taxon>Chlorellales</taxon>
        <taxon>Chlorellaceae</taxon>
        <taxon>Chlorella clade</taxon>
        <taxon>Micractinium</taxon>
    </lineage>
</organism>
<feature type="domain" description="PDZ" evidence="1">
    <location>
        <begin position="85"/>
        <end position="156"/>
    </location>
</feature>
<dbReference type="AlphaFoldDB" id="A0A2P6V6V6"/>
<evidence type="ECO:0000259" key="1">
    <source>
        <dbReference type="PROSITE" id="PS50106"/>
    </source>
</evidence>
<evidence type="ECO:0000313" key="2">
    <source>
        <dbReference type="EMBL" id="PSC69815.1"/>
    </source>
</evidence>
<dbReference type="SUPFAM" id="SSF50156">
    <property type="entry name" value="PDZ domain-like"/>
    <property type="match status" value="1"/>
</dbReference>
<dbReference type="PROSITE" id="PS50106">
    <property type="entry name" value="PDZ"/>
    <property type="match status" value="1"/>
</dbReference>